<evidence type="ECO:0000256" key="1">
    <source>
        <dbReference type="SAM" id="SignalP"/>
    </source>
</evidence>
<sequence>MLLRRTGTVLGAAALGVLTVLAVPAGARAPAVACGGGTSTGRVAVNGCISAERGSAGRFPTREITAHIRARNTGTRGVDVSYEAFFRVVDGGHWEKVGSGRTHVRAGESVGPLEVGSTTRVCGPVKVEIRVHARAAGAAWSGWSPAATKQCQT</sequence>
<feature type="signal peptide" evidence="1">
    <location>
        <begin position="1"/>
        <end position="22"/>
    </location>
</feature>
<proteinExistence type="predicted"/>
<dbReference type="RefSeq" id="WP_229876818.1">
    <property type="nucleotide sequence ID" value="NZ_BMRL01000021.1"/>
</dbReference>
<keyword evidence="1" id="KW-0732">Signal</keyword>
<accession>A0ABQ3SKT9</accession>
<evidence type="ECO:0000313" key="2">
    <source>
        <dbReference type="EMBL" id="GHI68748.1"/>
    </source>
</evidence>
<dbReference type="GeneID" id="95595002"/>
<name>A0ABQ3SKT9_9ACTN</name>
<feature type="chain" id="PRO_5045029965" description="Secreted protein" evidence="1">
    <location>
        <begin position="23"/>
        <end position="153"/>
    </location>
</feature>
<dbReference type="EMBL" id="BNEC01000005">
    <property type="protein sequence ID" value="GHI68844.1"/>
    <property type="molecule type" value="Genomic_DNA"/>
</dbReference>
<gene>
    <name evidence="2" type="ORF">Snoj_26660</name>
    <name evidence="3" type="ORF">Snoj_27620</name>
</gene>
<reference evidence="4" key="1">
    <citation type="submission" date="2023-07" db="EMBL/GenBank/DDBJ databases">
        <title>Whole genome shotgun sequence of Streptomyces nojiriensis NBRC 13794.</title>
        <authorList>
            <person name="Komaki H."/>
            <person name="Tamura T."/>
        </authorList>
    </citation>
    <scope>NUCLEOTIDE SEQUENCE [LARGE SCALE GENOMIC DNA]</scope>
    <source>
        <strain evidence="4">NBRC 13794</strain>
    </source>
</reference>
<keyword evidence="4" id="KW-1185">Reference proteome</keyword>
<protein>
    <recommendedName>
        <fullName evidence="5">Secreted protein</fullName>
    </recommendedName>
</protein>
<evidence type="ECO:0000313" key="3">
    <source>
        <dbReference type="EMBL" id="GHI68844.1"/>
    </source>
</evidence>
<dbReference type="Proteomes" id="UP000613974">
    <property type="component" value="Unassembled WGS sequence"/>
</dbReference>
<comment type="caution">
    <text evidence="2">The sequence shown here is derived from an EMBL/GenBank/DDBJ whole genome shotgun (WGS) entry which is preliminary data.</text>
</comment>
<dbReference type="EMBL" id="BNEC01000003">
    <property type="protein sequence ID" value="GHI68748.1"/>
    <property type="molecule type" value="Genomic_DNA"/>
</dbReference>
<reference evidence="2" key="2">
    <citation type="submission" date="2024-05" db="EMBL/GenBank/DDBJ databases">
        <title>Whole genome shotgun sequence of Streptomyces nojiriensis NBRC 13794.</title>
        <authorList>
            <person name="Komaki H."/>
            <person name="Tamura T."/>
        </authorList>
    </citation>
    <scope>NUCLEOTIDE SEQUENCE</scope>
    <source>
        <strain evidence="2">NBRC 13794</strain>
    </source>
</reference>
<evidence type="ECO:0000313" key="4">
    <source>
        <dbReference type="Proteomes" id="UP000613974"/>
    </source>
</evidence>
<organism evidence="2 4">
    <name type="scientific">Streptomyces nojiriensis</name>
    <dbReference type="NCBI Taxonomy" id="66374"/>
    <lineage>
        <taxon>Bacteria</taxon>
        <taxon>Bacillati</taxon>
        <taxon>Actinomycetota</taxon>
        <taxon>Actinomycetes</taxon>
        <taxon>Kitasatosporales</taxon>
        <taxon>Streptomycetaceae</taxon>
        <taxon>Streptomyces</taxon>
    </lineage>
</organism>
<evidence type="ECO:0008006" key="5">
    <source>
        <dbReference type="Google" id="ProtNLM"/>
    </source>
</evidence>